<evidence type="ECO:0000313" key="1">
    <source>
        <dbReference type="EMBL" id="KAF2857629.1"/>
    </source>
</evidence>
<organism evidence="1 2">
    <name type="scientific">Piedraia hortae CBS 480.64</name>
    <dbReference type="NCBI Taxonomy" id="1314780"/>
    <lineage>
        <taxon>Eukaryota</taxon>
        <taxon>Fungi</taxon>
        <taxon>Dikarya</taxon>
        <taxon>Ascomycota</taxon>
        <taxon>Pezizomycotina</taxon>
        <taxon>Dothideomycetes</taxon>
        <taxon>Dothideomycetidae</taxon>
        <taxon>Capnodiales</taxon>
        <taxon>Piedraiaceae</taxon>
        <taxon>Piedraia</taxon>
    </lineage>
</organism>
<proteinExistence type="predicted"/>
<name>A0A6A7BSE0_9PEZI</name>
<reference evidence="1" key="1">
    <citation type="journal article" date="2020" name="Stud. Mycol.">
        <title>101 Dothideomycetes genomes: a test case for predicting lifestyles and emergence of pathogens.</title>
        <authorList>
            <person name="Haridas S."/>
            <person name="Albert R."/>
            <person name="Binder M."/>
            <person name="Bloem J."/>
            <person name="Labutti K."/>
            <person name="Salamov A."/>
            <person name="Andreopoulos B."/>
            <person name="Baker S."/>
            <person name="Barry K."/>
            <person name="Bills G."/>
            <person name="Bluhm B."/>
            <person name="Cannon C."/>
            <person name="Castanera R."/>
            <person name="Culley D."/>
            <person name="Daum C."/>
            <person name="Ezra D."/>
            <person name="Gonzalez J."/>
            <person name="Henrissat B."/>
            <person name="Kuo A."/>
            <person name="Liang C."/>
            <person name="Lipzen A."/>
            <person name="Lutzoni F."/>
            <person name="Magnuson J."/>
            <person name="Mondo S."/>
            <person name="Nolan M."/>
            <person name="Ohm R."/>
            <person name="Pangilinan J."/>
            <person name="Park H.-J."/>
            <person name="Ramirez L."/>
            <person name="Alfaro M."/>
            <person name="Sun H."/>
            <person name="Tritt A."/>
            <person name="Yoshinaga Y."/>
            <person name="Zwiers L.-H."/>
            <person name="Turgeon B."/>
            <person name="Goodwin S."/>
            <person name="Spatafora J."/>
            <person name="Crous P."/>
            <person name="Grigoriev I."/>
        </authorList>
    </citation>
    <scope>NUCLEOTIDE SEQUENCE</scope>
    <source>
        <strain evidence="1">CBS 480.64</strain>
    </source>
</reference>
<sequence length="178" mass="20183">MSNFIDIVGKGISYKFHSLQTGREDSRVRGRGPPRRSNGGGCGRGICQYGERLRRGRCFRFLSPRELTNHGTGNEWFPFETKEHLSKFLQHHSSQCMVSDKDMMSILGIDRELGLSVPSPLKTLKRTRDVIPTHWWLNDNGIPFYSISLPEMVRMQSYLPDQKVVESPGVLVVGPGHV</sequence>
<accession>A0A6A7BSE0</accession>
<dbReference type="EMBL" id="MU006034">
    <property type="protein sequence ID" value="KAF2857629.1"/>
    <property type="molecule type" value="Genomic_DNA"/>
</dbReference>
<protein>
    <submittedName>
        <fullName evidence="1">Uncharacterized protein</fullName>
    </submittedName>
</protein>
<keyword evidence="2" id="KW-1185">Reference proteome</keyword>
<gene>
    <name evidence="1" type="ORF">K470DRAFT_161900</name>
</gene>
<dbReference type="Proteomes" id="UP000799421">
    <property type="component" value="Unassembled WGS sequence"/>
</dbReference>
<evidence type="ECO:0000313" key="2">
    <source>
        <dbReference type="Proteomes" id="UP000799421"/>
    </source>
</evidence>
<dbReference type="AlphaFoldDB" id="A0A6A7BSE0"/>